<dbReference type="EMBL" id="JAUKUD010000002">
    <property type="protein sequence ID" value="KAK0752677.1"/>
    <property type="molecule type" value="Genomic_DNA"/>
</dbReference>
<proteinExistence type="predicted"/>
<dbReference type="Proteomes" id="UP001172155">
    <property type="component" value="Unassembled WGS sequence"/>
</dbReference>
<reference evidence="1" key="1">
    <citation type="submission" date="2023-06" db="EMBL/GenBank/DDBJ databases">
        <title>Genome-scale phylogeny and comparative genomics of the fungal order Sordariales.</title>
        <authorList>
            <consortium name="Lawrence Berkeley National Laboratory"/>
            <person name="Hensen N."/>
            <person name="Bonometti L."/>
            <person name="Westerberg I."/>
            <person name="Brannstrom I.O."/>
            <person name="Guillou S."/>
            <person name="Cros-Aarteil S."/>
            <person name="Calhoun S."/>
            <person name="Haridas S."/>
            <person name="Kuo A."/>
            <person name="Mondo S."/>
            <person name="Pangilinan J."/>
            <person name="Riley R."/>
            <person name="LaButti K."/>
            <person name="Andreopoulos B."/>
            <person name="Lipzen A."/>
            <person name="Chen C."/>
            <person name="Yanf M."/>
            <person name="Daum C."/>
            <person name="Ng V."/>
            <person name="Clum A."/>
            <person name="Steindorff A."/>
            <person name="Ohm R."/>
            <person name="Martin F."/>
            <person name="Silar P."/>
            <person name="Natvig D."/>
            <person name="Lalanne C."/>
            <person name="Gautier V."/>
            <person name="Ament-velasquez S.L."/>
            <person name="Kruys A."/>
            <person name="Hutchinson M.I."/>
            <person name="Powell A.J."/>
            <person name="Barry K."/>
            <person name="Miller A.N."/>
            <person name="Grigoriev I.V."/>
            <person name="Debuchy R."/>
            <person name="Gladieux P."/>
            <person name="Thoren M.H."/>
            <person name="Johannesson H."/>
        </authorList>
    </citation>
    <scope>NUCLEOTIDE SEQUENCE</scope>
    <source>
        <strain evidence="1">SMH3187-1</strain>
    </source>
</reference>
<sequence length="113" mass="13115">MGHRGGDKKGEPNAWWERVGVSATVSTMRVGHAVLFEINRKEVHVKPRKPFDSRMQDDTWIPYKDMFRKLCFIRRTDDQEGNRHPYQFRNGQGDLYDAFEEAAQGGSHGPRSH</sequence>
<evidence type="ECO:0000313" key="1">
    <source>
        <dbReference type="EMBL" id="KAK0752677.1"/>
    </source>
</evidence>
<comment type="caution">
    <text evidence="1">The sequence shown here is derived from an EMBL/GenBank/DDBJ whole genome shotgun (WGS) entry which is preliminary data.</text>
</comment>
<evidence type="ECO:0000313" key="2">
    <source>
        <dbReference type="Proteomes" id="UP001172155"/>
    </source>
</evidence>
<name>A0AA40F7Z1_9PEZI</name>
<protein>
    <submittedName>
        <fullName evidence="1">Uncharacterized protein</fullName>
    </submittedName>
</protein>
<accession>A0AA40F7Z1</accession>
<keyword evidence="2" id="KW-1185">Reference proteome</keyword>
<dbReference type="AlphaFoldDB" id="A0AA40F7Z1"/>
<organism evidence="1 2">
    <name type="scientific">Schizothecium vesticola</name>
    <dbReference type="NCBI Taxonomy" id="314040"/>
    <lineage>
        <taxon>Eukaryota</taxon>
        <taxon>Fungi</taxon>
        <taxon>Dikarya</taxon>
        <taxon>Ascomycota</taxon>
        <taxon>Pezizomycotina</taxon>
        <taxon>Sordariomycetes</taxon>
        <taxon>Sordariomycetidae</taxon>
        <taxon>Sordariales</taxon>
        <taxon>Schizotheciaceae</taxon>
        <taxon>Schizothecium</taxon>
    </lineage>
</organism>
<gene>
    <name evidence="1" type="ORF">B0T18DRAFT_486943</name>
</gene>